<dbReference type="PANTHER" id="PTHR33886">
    <property type="entry name" value="UNSATURATED RHAMNOGALACTURONAN HYDROLASE (EUROFUNG)"/>
    <property type="match status" value="1"/>
</dbReference>
<feature type="domain" description="CBM10" evidence="5">
    <location>
        <begin position="69"/>
        <end position="107"/>
    </location>
</feature>
<keyword evidence="6" id="KW-0326">Glycosidase</keyword>
<sequence>MKISYTFTTLSLLGLVYTKQETCWSESLGYKCCPSSNCIVYLTDENGDWGIDNKQWCGINPSVCNFNETCWSEKLGYKCCPSSKCTIYVSDASGDWGIDNNQWCGIDSSICNYDNINKNKSISLEPENQVQNSNDDEENIESKIVFTLKNDLNKEIEELNLSKEGYHFEGAFSDSDFTHYFDFSDIKVSQPYDLFIKYEKKEKYQKQNNINLIQYIDNLIEKTNSYIPYWNKEGFKGRWNYIDGVFLNSIVNIYKKTNDEKYKNFFLKFINYYISENGTFIYIDKDKNTKTENNSNGFKSGELDSVCESKILFDAYEMTGDSRYLTAIEYTYSQLMTMPIAKQSPNFSHKTIYPDQIWLDGMYMYTPFLTRYALLKNDPSIIDTIISQYKYIDEHMKAENGLYYHGYDTTQTVFWSQQNNGKSMNFWLRSLGWFSVSIIDILDYLPEGERKDYLKNMLDNLLTSILPYQDDITKMFYQIVDQQEKIIMVDNSYLKSNNSVKYGNIKTLVSNYVESSGTSMFAYTLMKYGNKYHQSTYTQKGKEIFEGIYQHSFKNNTLSDICITAGLGPATK</sequence>
<dbReference type="SUPFAM" id="SSF64571">
    <property type="entry name" value="Cellulose docking domain, dockering"/>
    <property type="match status" value="2"/>
</dbReference>
<evidence type="ECO:0000256" key="4">
    <source>
        <dbReference type="SAM" id="SignalP"/>
    </source>
</evidence>
<proteinExistence type="predicted"/>
<keyword evidence="2" id="KW-0677">Repeat</keyword>
<reference evidence="6 7" key="1">
    <citation type="submission" date="2016-08" db="EMBL/GenBank/DDBJ databases">
        <title>Genomes of anaerobic fungi encode conserved fungal cellulosomes for biomass hydrolysis.</title>
        <authorList>
            <consortium name="DOE Joint Genome Institute"/>
            <person name="Haitjema C.H."/>
            <person name="Gilmore S.P."/>
            <person name="Henske J.K."/>
            <person name="Solomon K.V."/>
            <person name="De Groot R."/>
            <person name="Kuo A."/>
            <person name="Mondo S.J."/>
            <person name="Salamov A.A."/>
            <person name="Labutti K."/>
            <person name="Zhao Z."/>
            <person name="Chiniquy J."/>
            <person name="Barry K."/>
            <person name="Brewer H.M."/>
            <person name="Purvine S.O."/>
            <person name="Wright A.T."/>
            <person name="Boxma B."/>
            <person name="Van Alen T."/>
            <person name="Hackstein J.H."/>
            <person name="Baker S.E."/>
            <person name="Grigoriev I.V."/>
            <person name="O'Malley M.A."/>
        </authorList>
    </citation>
    <scope>NUCLEOTIDE SEQUENCE [LARGE SCALE GENOMIC DNA]</scope>
    <source>
        <strain evidence="7">finn</strain>
    </source>
</reference>
<feature type="non-terminal residue" evidence="6">
    <location>
        <position position="572"/>
    </location>
</feature>
<dbReference type="InterPro" id="IPR010905">
    <property type="entry name" value="Glyco_hydro_88"/>
</dbReference>
<keyword evidence="7" id="KW-1185">Reference proteome</keyword>
<reference evidence="6 7" key="2">
    <citation type="submission" date="2016-08" db="EMBL/GenBank/DDBJ databases">
        <title>Pervasive Adenine N6-methylation of Active Genes in Fungi.</title>
        <authorList>
            <consortium name="DOE Joint Genome Institute"/>
            <person name="Mondo S.J."/>
            <person name="Dannebaum R.O."/>
            <person name="Kuo R.C."/>
            <person name="Labutti K."/>
            <person name="Haridas S."/>
            <person name="Kuo A."/>
            <person name="Salamov A."/>
            <person name="Ahrendt S.R."/>
            <person name="Lipzen A."/>
            <person name="Sullivan W."/>
            <person name="Andreopoulos W.B."/>
            <person name="Clum A."/>
            <person name="Lindquist E."/>
            <person name="Daum C."/>
            <person name="Ramamoorthy G.K."/>
            <person name="Gryganskyi A."/>
            <person name="Culley D."/>
            <person name="Magnuson J.K."/>
            <person name="James T.Y."/>
            <person name="O'Malley M.A."/>
            <person name="Stajich J.E."/>
            <person name="Spatafora J.W."/>
            <person name="Visel A."/>
            <person name="Grigoriev I.V."/>
        </authorList>
    </citation>
    <scope>NUCLEOTIDE SEQUENCE [LARGE SCALE GENOMIC DNA]</scope>
    <source>
        <strain evidence="7">finn</strain>
    </source>
</reference>
<dbReference type="OrthoDB" id="540611at2759"/>
<dbReference type="PROSITE" id="PS51763">
    <property type="entry name" value="CBM10"/>
    <property type="match status" value="2"/>
</dbReference>
<dbReference type="SUPFAM" id="SSF48208">
    <property type="entry name" value="Six-hairpin glycosidases"/>
    <property type="match status" value="1"/>
</dbReference>
<dbReference type="GO" id="GO:0005975">
    <property type="term" value="P:carbohydrate metabolic process"/>
    <property type="evidence" value="ECO:0007669"/>
    <property type="project" value="InterPro"/>
</dbReference>
<comment type="caution">
    <text evidence="6">The sequence shown here is derived from an EMBL/GenBank/DDBJ whole genome shotgun (WGS) entry which is preliminary data.</text>
</comment>
<evidence type="ECO:0000256" key="3">
    <source>
        <dbReference type="ARBA" id="ARBA00022801"/>
    </source>
</evidence>
<keyword evidence="3" id="KW-0378">Hydrolase</keyword>
<dbReference type="Pfam" id="PF02013">
    <property type="entry name" value="CBM_10"/>
    <property type="match status" value="2"/>
</dbReference>
<dbReference type="InterPro" id="IPR002883">
    <property type="entry name" value="CBM10/Dockerin_dom"/>
</dbReference>
<evidence type="ECO:0000259" key="5">
    <source>
        <dbReference type="PROSITE" id="PS51763"/>
    </source>
</evidence>
<dbReference type="Gene3D" id="3.90.1220.10">
    <property type="entry name" value="Cellulose docking domain, dockering"/>
    <property type="match status" value="2"/>
</dbReference>
<dbReference type="InterPro" id="IPR012341">
    <property type="entry name" value="6hp_glycosidase-like_sf"/>
</dbReference>
<evidence type="ECO:0000256" key="2">
    <source>
        <dbReference type="ARBA" id="ARBA00022737"/>
    </source>
</evidence>
<feature type="signal peptide" evidence="4">
    <location>
        <begin position="1"/>
        <end position="18"/>
    </location>
</feature>
<dbReference type="Proteomes" id="UP000193719">
    <property type="component" value="Unassembled WGS sequence"/>
</dbReference>
<protein>
    <submittedName>
        <fullName evidence="6">Six-hairpin glycosidase</fullName>
    </submittedName>
</protein>
<accession>A0A1Y1V8Y3</accession>
<dbReference type="InterPro" id="IPR009034">
    <property type="entry name" value="Dockerin_dom_fun_sf"/>
</dbReference>
<feature type="chain" id="PRO_5012801871" evidence="4">
    <location>
        <begin position="19"/>
        <end position="572"/>
    </location>
</feature>
<organism evidence="6 7">
    <name type="scientific">Piromyces finnis</name>
    <dbReference type="NCBI Taxonomy" id="1754191"/>
    <lineage>
        <taxon>Eukaryota</taxon>
        <taxon>Fungi</taxon>
        <taxon>Fungi incertae sedis</taxon>
        <taxon>Chytridiomycota</taxon>
        <taxon>Chytridiomycota incertae sedis</taxon>
        <taxon>Neocallimastigomycetes</taxon>
        <taxon>Neocallimastigales</taxon>
        <taxon>Neocallimastigaceae</taxon>
        <taxon>Piromyces</taxon>
    </lineage>
</organism>
<keyword evidence="1 4" id="KW-0732">Signal</keyword>
<evidence type="ECO:0000256" key="1">
    <source>
        <dbReference type="ARBA" id="ARBA00022729"/>
    </source>
</evidence>
<dbReference type="Gene3D" id="1.50.10.10">
    <property type="match status" value="1"/>
</dbReference>
<dbReference type="AlphaFoldDB" id="A0A1Y1V8Y3"/>
<evidence type="ECO:0000313" key="7">
    <source>
        <dbReference type="Proteomes" id="UP000193719"/>
    </source>
</evidence>
<gene>
    <name evidence="6" type="ORF">BCR36DRAFT_327908</name>
</gene>
<name>A0A1Y1V8Y3_9FUNG</name>
<dbReference type="GO" id="GO:0016798">
    <property type="term" value="F:hydrolase activity, acting on glycosyl bonds"/>
    <property type="evidence" value="ECO:0007669"/>
    <property type="project" value="UniProtKB-KW"/>
</dbReference>
<dbReference type="EMBL" id="MCFH01000023">
    <property type="protein sequence ID" value="ORX49643.1"/>
    <property type="molecule type" value="Genomic_DNA"/>
</dbReference>
<dbReference type="STRING" id="1754191.A0A1Y1V8Y3"/>
<feature type="domain" description="CBM10" evidence="5">
    <location>
        <begin position="22"/>
        <end position="60"/>
    </location>
</feature>
<dbReference type="Pfam" id="PF07470">
    <property type="entry name" value="Glyco_hydro_88"/>
    <property type="match status" value="1"/>
</dbReference>
<dbReference type="InterPro" id="IPR008928">
    <property type="entry name" value="6-hairpin_glycosidase_sf"/>
</dbReference>
<dbReference type="InterPro" id="IPR052043">
    <property type="entry name" value="PolySaccharide_Degr_Enz"/>
</dbReference>
<dbReference type="PANTHER" id="PTHR33886:SF8">
    <property type="entry name" value="UNSATURATED RHAMNOGALACTURONAN HYDROLASE (EUROFUNG)"/>
    <property type="match status" value="1"/>
</dbReference>
<evidence type="ECO:0000313" key="6">
    <source>
        <dbReference type="EMBL" id="ORX49643.1"/>
    </source>
</evidence>